<evidence type="ECO:0000256" key="1">
    <source>
        <dbReference type="ARBA" id="ARBA00022741"/>
    </source>
</evidence>
<proteinExistence type="predicted"/>
<organism evidence="4 5">
    <name type="scientific">Ranitomeya imitator</name>
    <name type="common">mimic poison frog</name>
    <dbReference type="NCBI Taxonomy" id="111125"/>
    <lineage>
        <taxon>Eukaryota</taxon>
        <taxon>Metazoa</taxon>
        <taxon>Chordata</taxon>
        <taxon>Craniata</taxon>
        <taxon>Vertebrata</taxon>
        <taxon>Euteleostomi</taxon>
        <taxon>Amphibia</taxon>
        <taxon>Batrachia</taxon>
        <taxon>Anura</taxon>
        <taxon>Neobatrachia</taxon>
        <taxon>Hyloidea</taxon>
        <taxon>Dendrobatidae</taxon>
        <taxon>Dendrobatinae</taxon>
        <taxon>Ranitomeya</taxon>
    </lineage>
</organism>
<dbReference type="PANTHER" id="PTHR48103:SF2">
    <property type="entry name" value="MIDASIN"/>
    <property type="match status" value="1"/>
</dbReference>
<sequence>VLEVEKTLVLAEKGGKQDDNEVELLTAGPNFRIFATMNPGGDFGKKELSPALRNRFTEIWCPQSNDRLDLIEIIKHNLNPGMTLTLSDDNGAILVADLIIDFIEWLTNQEFGRRCILSIRDILSWVHFMNVTVKNDFSETAYEGTNLDTVTALIHAACLVYIDGLGSGYVPTLLVIEHT</sequence>
<reference evidence="4" key="1">
    <citation type="submission" date="2023-07" db="EMBL/GenBank/DDBJ databases">
        <authorList>
            <person name="Stuckert A."/>
        </authorList>
    </citation>
    <scope>NUCLEOTIDE SEQUENCE</scope>
</reference>
<accession>A0ABN9MGU9</accession>
<evidence type="ECO:0000256" key="2">
    <source>
        <dbReference type="ARBA" id="ARBA00022840"/>
    </source>
</evidence>
<dbReference type="Pfam" id="PF21108">
    <property type="entry name" value="MDN1_4th"/>
    <property type="match status" value="1"/>
</dbReference>
<feature type="non-terminal residue" evidence="4">
    <location>
        <position position="179"/>
    </location>
</feature>
<name>A0ABN9MGU9_9NEOB</name>
<feature type="non-terminal residue" evidence="4">
    <location>
        <position position="1"/>
    </location>
</feature>
<comment type="caution">
    <text evidence="4">The sequence shown here is derived from an EMBL/GenBank/DDBJ whole genome shotgun (WGS) entry which is preliminary data.</text>
</comment>
<protein>
    <recommendedName>
        <fullName evidence="3">Midasin lid domain-containing protein</fullName>
    </recommendedName>
</protein>
<evidence type="ECO:0000313" key="4">
    <source>
        <dbReference type="EMBL" id="CAJ0966007.1"/>
    </source>
</evidence>
<gene>
    <name evidence="4" type="ORF">RIMI_LOCUS20842645</name>
</gene>
<dbReference type="Proteomes" id="UP001176940">
    <property type="component" value="Unassembled WGS sequence"/>
</dbReference>
<keyword evidence="5" id="KW-1185">Reference proteome</keyword>
<dbReference type="PANTHER" id="PTHR48103">
    <property type="entry name" value="MIDASIN-RELATED"/>
    <property type="match status" value="1"/>
</dbReference>
<evidence type="ECO:0000313" key="5">
    <source>
        <dbReference type="Proteomes" id="UP001176940"/>
    </source>
</evidence>
<feature type="domain" description="Midasin lid" evidence="3">
    <location>
        <begin position="95"/>
        <end position="163"/>
    </location>
</feature>
<keyword evidence="2" id="KW-0067">ATP-binding</keyword>
<dbReference type="EMBL" id="CAUEEQ010071258">
    <property type="protein sequence ID" value="CAJ0966007.1"/>
    <property type="molecule type" value="Genomic_DNA"/>
</dbReference>
<dbReference type="InterPro" id="IPR027417">
    <property type="entry name" value="P-loop_NTPase"/>
</dbReference>
<evidence type="ECO:0000259" key="3">
    <source>
        <dbReference type="Pfam" id="PF21108"/>
    </source>
</evidence>
<dbReference type="InterPro" id="IPR048617">
    <property type="entry name" value="MDN1_AAA_lid_4"/>
</dbReference>
<dbReference type="Gene3D" id="3.40.50.300">
    <property type="entry name" value="P-loop containing nucleotide triphosphate hydrolases"/>
    <property type="match status" value="1"/>
</dbReference>
<dbReference type="SUPFAM" id="SSF52540">
    <property type="entry name" value="P-loop containing nucleoside triphosphate hydrolases"/>
    <property type="match status" value="1"/>
</dbReference>
<keyword evidence="1" id="KW-0547">Nucleotide-binding</keyword>